<evidence type="ECO:0000256" key="4">
    <source>
        <dbReference type="PROSITE-ProRule" id="PRU00335"/>
    </source>
</evidence>
<keyword evidence="1" id="KW-0805">Transcription regulation</keyword>
<dbReference type="InterPro" id="IPR050109">
    <property type="entry name" value="HTH-type_TetR-like_transc_reg"/>
</dbReference>
<protein>
    <recommendedName>
        <fullName evidence="5">HTH tetR-type domain-containing protein</fullName>
    </recommendedName>
</protein>
<keyword evidence="3" id="KW-0804">Transcription</keyword>
<dbReference type="Pfam" id="PF00440">
    <property type="entry name" value="TetR_N"/>
    <property type="match status" value="1"/>
</dbReference>
<dbReference type="GO" id="GO:0000976">
    <property type="term" value="F:transcription cis-regulatory region binding"/>
    <property type="evidence" value="ECO:0007669"/>
    <property type="project" value="TreeGrafter"/>
</dbReference>
<organism evidence="6 7">
    <name type="scientific">Actinoallomurus iriomotensis</name>
    <dbReference type="NCBI Taxonomy" id="478107"/>
    <lineage>
        <taxon>Bacteria</taxon>
        <taxon>Bacillati</taxon>
        <taxon>Actinomycetota</taxon>
        <taxon>Actinomycetes</taxon>
        <taxon>Streptosporangiales</taxon>
        <taxon>Thermomonosporaceae</taxon>
        <taxon>Actinoallomurus</taxon>
    </lineage>
</organism>
<dbReference type="GO" id="GO:0003700">
    <property type="term" value="F:DNA-binding transcription factor activity"/>
    <property type="evidence" value="ECO:0007669"/>
    <property type="project" value="TreeGrafter"/>
</dbReference>
<dbReference type="PANTHER" id="PTHR30055">
    <property type="entry name" value="HTH-TYPE TRANSCRIPTIONAL REGULATOR RUTR"/>
    <property type="match status" value="1"/>
</dbReference>
<dbReference type="PANTHER" id="PTHR30055:SF234">
    <property type="entry name" value="HTH-TYPE TRANSCRIPTIONAL REGULATOR BETI"/>
    <property type="match status" value="1"/>
</dbReference>
<feature type="DNA-binding region" description="H-T-H motif" evidence="4">
    <location>
        <begin position="26"/>
        <end position="45"/>
    </location>
</feature>
<keyword evidence="2 4" id="KW-0238">DNA-binding</keyword>
<dbReference type="InterPro" id="IPR036271">
    <property type="entry name" value="Tet_transcr_reg_TetR-rel_C_sf"/>
</dbReference>
<dbReference type="Gene3D" id="1.10.357.10">
    <property type="entry name" value="Tetracycline Repressor, domain 2"/>
    <property type="match status" value="2"/>
</dbReference>
<sequence>MPARPVEEIAEAAARVFMAKGYRGAGISDVSAALNMSHGAVYTYARSKAALLYLALLRLARPESLAGLDIPVATPAPEEIVAVVDTGTADYSGFSRLTAAAGGLRRREPVAEEFGAIIDELYEFVERNRRLLALIERCAPDLPELAQHYFIQRRRTLLATLGDYLRRHIHSGALRAVPDVPAAARFITETVAWFAWHRIDDPDSAMLDGDACRRTVRHLLLAAFLPAPDVATDPT</sequence>
<evidence type="ECO:0000256" key="2">
    <source>
        <dbReference type="ARBA" id="ARBA00023125"/>
    </source>
</evidence>
<name>A0A9W6S9X8_9ACTN</name>
<dbReference type="SUPFAM" id="SSF46689">
    <property type="entry name" value="Homeodomain-like"/>
    <property type="match status" value="1"/>
</dbReference>
<comment type="caution">
    <text evidence="6">The sequence shown here is derived from an EMBL/GenBank/DDBJ whole genome shotgun (WGS) entry which is preliminary data.</text>
</comment>
<dbReference type="AlphaFoldDB" id="A0A9W6S9X8"/>
<dbReference type="Proteomes" id="UP001165074">
    <property type="component" value="Unassembled WGS sequence"/>
</dbReference>
<accession>A0A9W6S9X8</accession>
<evidence type="ECO:0000256" key="1">
    <source>
        <dbReference type="ARBA" id="ARBA00023015"/>
    </source>
</evidence>
<gene>
    <name evidence="6" type="ORF">Airi02_077350</name>
</gene>
<keyword evidence="7" id="KW-1185">Reference proteome</keyword>
<dbReference type="EMBL" id="BSTK01000014">
    <property type="protein sequence ID" value="GLY89806.1"/>
    <property type="molecule type" value="Genomic_DNA"/>
</dbReference>
<feature type="domain" description="HTH tetR-type" evidence="5">
    <location>
        <begin position="3"/>
        <end position="63"/>
    </location>
</feature>
<dbReference type="InterPro" id="IPR001647">
    <property type="entry name" value="HTH_TetR"/>
</dbReference>
<evidence type="ECO:0000259" key="5">
    <source>
        <dbReference type="PROSITE" id="PS50977"/>
    </source>
</evidence>
<dbReference type="InterPro" id="IPR009057">
    <property type="entry name" value="Homeodomain-like_sf"/>
</dbReference>
<evidence type="ECO:0000313" key="7">
    <source>
        <dbReference type="Proteomes" id="UP001165074"/>
    </source>
</evidence>
<dbReference type="PRINTS" id="PR00455">
    <property type="entry name" value="HTHTETR"/>
</dbReference>
<evidence type="ECO:0000313" key="6">
    <source>
        <dbReference type="EMBL" id="GLY89806.1"/>
    </source>
</evidence>
<reference evidence="6" key="1">
    <citation type="submission" date="2023-03" db="EMBL/GenBank/DDBJ databases">
        <title>Actinoallomurus iriomotensis NBRC 103684.</title>
        <authorList>
            <person name="Ichikawa N."/>
            <person name="Sato H."/>
            <person name="Tonouchi N."/>
        </authorList>
    </citation>
    <scope>NUCLEOTIDE SEQUENCE</scope>
    <source>
        <strain evidence="6">NBRC 103684</strain>
    </source>
</reference>
<dbReference type="SUPFAM" id="SSF48498">
    <property type="entry name" value="Tetracyclin repressor-like, C-terminal domain"/>
    <property type="match status" value="1"/>
</dbReference>
<dbReference type="PROSITE" id="PS50977">
    <property type="entry name" value="HTH_TETR_2"/>
    <property type="match status" value="1"/>
</dbReference>
<evidence type="ECO:0000256" key="3">
    <source>
        <dbReference type="ARBA" id="ARBA00023163"/>
    </source>
</evidence>
<proteinExistence type="predicted"/>